<dbReference type="InterPro" id="IPR000222">
    <property type="entry name" value="PP2C_BS"/>
</dbReference>
<feature type="domain" description="PPM-type phosphatase" evidence="6">
    <location>
        <begin position="9"/>
        <end position="325"/>
    </location>
</feature>
<feature type="compositionally biased region" description="Polar residues" evidence="5">
    <location>
        <begin position="848"/>
        <end position="858"/>
    </location>
</feature>
<sequence>MSIGINLRVTGHTSIGGRKYQEDYFSVAYQQTENDQSLEYAFFGIYDGHGGAEASFFAKEHLMNTIVSQKLFWSDNDDDVLKAIREGYIQTHYAMWREQDKWPKTSSGLPSTAGTTASVAFIRQGKIYVGHVGDSGIVLGYQKDKEKGDESSKWAATPLTEDHKPESYAEKMRIMNCGGKVVSKSGVPRVVWNRPRIGHKGPVRRSTPIDEIPFLAVARSLGDLWSYNSAVNEFVVSPNPDVSVIEIDPKKHRCLIFGTDGLWNVLSPKHAVEIVHAAERENIRICLEGGCDWKNPSKLLVNEALERWSRSNMKADNTSVVIIMLDPPGPPKRDVLRSMRASIQHIDYQPTNTNPMHNMNVTLFDHTTRELIDLSQVTCQEAPPISQGDTLHQPYLEPHASTSYQDMGYSNSFADSYNTYLNSSLNNDHSYTSHTTTTEQYSVNHSPQQHNSSQAHGLIYQDESIKTSEQDTDDTYSLTNLQTKSERLHSQMLEASTPTASTSRYQNTGNVAIIENFHDYPMPHMPTNQPYDNQFLHHTFQQDQPSYQMERFDYNHHQNDQNGCNFSNSHYTAHDLSEQNYQREHEEYLYSEESSVNVSSETNTMIVQQPSIPNPCLVESSKTEETNTTVDSLSSVSVERRCVDRVDEEDIQINEISSSNLNVLSPVQEAINNSDSDSCASGDESKASSSTSRVVINSIQGCSKKNSPAVSKTRSSTIKKSIKKIVRIVYETRSSDRPHRTRSRQESLKLKSGSTINNRLKKFFNKNSQVKGFLEYRRVKHVTDYRLTDNNNCTIKSNNNNVGAAATSKDSETNTGKRILRSSEGIKSEQENKPLQRTRKVADISLPSPKSQSCSPTESTRRLTRHKLVIQKVIPAAKRVRR</sequence>
<dbReference type="Pfam" id="PF00481">
    <property type="entry name" value="PP2C"/>
    <property type="match status" value="1"/>
</dbReference>
<dbReference type="InterPro" id="IPR001932">
    <property type="entry name" value="PPM-type_phosphatase-like_dom"/>
</dbReference>
<dbReference type="SMART" id="SM00332">
    <property type="entry name" value="PP2Cc"/>
    <property type="match status" value="1"/>
</dbReference>
<dbReference type="InterPro" id="IPR036457">
    <property type="entry name" value="PPM-type-like_dom_sf"/>
</dbReference>
<keyword evidence="3 4" id="KW-0904">Protein phosphatase</keyword>
<evidence type="ECO:0000256" key="4">
    <source>
        <dbReference type="RuleBase" id="RU003465"/>
    </source>
</evidence>
<dbReference type="EMBL" id="HBUE01029710">
    <property type="protein sequence ID" value="CAG6455976.1"/>
    <property type="molecule type" value="Transcribed_RNA"/>
</dbReference>
<dbReference type="GO" id="GO:0046872">
    <property type="term" value="F:metal ion binding"/>
    <property type="evidence" value="ECO:0007669"/>
    <property type="project" value="UniProtKB-KW"/>
</dbReference>
<evidence type="ECO:0000256" key="1">
    <source>
        <dbReference type="ARBA" id="ARBA00022723"/>
    </source>
</evidence>
<organism evidence="7">
    <name type="scientific">Culex pipiens</name>
    <name type="common">House mosquito</name>
    <dbReference type="NCBI Taxonomy" id="7175"/>
    <lineage>
        <taxon>Eukaryota</taxon>
        <taxon>Metazoa</taxon>
        <taxon>Ecdysozoa</taxon>
        <taxon>Arthropoda</taxon>
        <taxon>Hexapoda</taxon>
        <taxon>Insecta</taxon>
        <taxon>Pterygota</taxon>
        <taxon>Neoptera</taxon>
        <taxon>Endopterygota</taxon>
        <taxon>Diptera</taxon>
        <taxon>Nematocera</taxon>
        <taxon>Culicoidea</taxon>
        <taxon>Culicidae</taxon>
        <taxon>Culicinae</taxon>
        <taxon>Culicini</taxon>
        <taxon>Culex</taxon>
        <taxon>Culex</taxon>
    </lineage>
</organism>
<dbReference type="FunFam" id="3.60.40.10:FF:000060">
    <property type="entry name" value="Protein phosphatase 2c"/>
    <property type="match status" value="1"/>
</dbReference>
<evidence type="ECO:0000313" key="7">
    <source>
        <dbReference type="EMBL" id="CAG6455975.1"/>
    </source>
</evidence>
<keyword evidence="2 4" id="KW-0378">Hydrolase</keyword>
<proteinExistence type="inferred from homology"/>
<dbReference type="PROSITE" id="PS01032">
    <property type="entry name" value="PPM_1"/>
    <property type="match status" value="1"/>
</dbReference>
<feature type="compositionally biased region" description="Basic and acidic residues" evidence="5">
    <location>
        <begin position="824"/>
        <end position="834"/>
    </location>
</feature>
<dbReference type="EMBL" id="HBUE01348041">
    <property type="protein sequence ID" value="CAG6601724.1"/>
    <property type="molecule type" value="Transcribed_RNA"/>
</dbReference>
<dbReference type="SUPFAM" id="SSF81606">
    <property type="entry name" value="PP2C-like"/>
    <property type="match status" value="1"/>
</dbReference>
<evidence type="ECO:0000259" key="6">
    <source>
        <dbReference type="PROSITE" id="PS51746"/>
    </source>
</evidence>
<feature type="region of interest" description="Disordered" evidence="5">
    <location>
        <begin position="431"/>
        <end position="451"/>
    </location>
</feature>
<accession>A0A8D8AGN4</accession>
<dbReference type="InterPro" id="IPR015655">
    <property type="entry name" value="PP2C"/>
</dbReference>
<protein>
    <submittedName>
        <fullName evidence="7">Protein phosphatase 1D</fullName>
    </submittedName>
</protein>
<dbReference type="AlphaFoldDB" id="A0A8D8AGN4"/>
<feature type="compositionally biased region" description="Basic and acidic residues" evidence="5">
    <location>
        <begin position="733"/>
        <end position="749"/>
    </location>
</feature>
<dbReference type="PANTHER" id="PTHR47992">
    <property type="entry name" value="PROTEIN PHOSPHATASE"/>
    <property type="match status" value="1"/>
</dbReference>
<dbReference type="EMBL" id="HBUE01029708">
    <property type="protein sequence ID" value="CAG6455975.1"/>
    <property type="molecule type" value="Transcribed_RNA"/>
</dbReference>
<keyword evidence="1" id="KW-0479">Metal-binding</keyword>
<evidence type="ECO:0000256" key="2">
    <source>
        <dbReference type="ARBA" id="ARBA00022801"/>
    </source>
</evidence>
<feature type="region of interest" description="Disordered" evidence="5">
    <location>
        <begin position="799"/>
        <end position="863"/>
    </location>
</feature>
<dbReference type="Gene3D" id="3.60.40.10">
    <property type="entry name" value="PPM-type phosphatase domain"/>
    <property type="match status" value="1"/>
</dbReference>
<dbReference type="PROSITE" id="PS51746">
    <property type="entry name" value="PPM_2"/>
    <property type="match status" value="1"/>
</dbReference>
<feature type="region of interest" description="Disordered" evidence="5">
    <location>
        <begin position="672"/>
        <end position="692"/>
    </location>
</feature>
<dbReference type="GO" id="GO:0004722">
    <property type="term" value="F:protein serine/threonine phosphatase activity"/>
    <property type="evidence" value="ECO:0007669"/>
    <property type="project" value="InterPro"/>
</dbReference>
<name>A0A8D8AGN4_CULPI</name>
<dbReference type="EMBL" id="HBUE01240994">
    <property type="protein sequence ID" value="CAG6549453.1"/>
    <property type="molecule type" value="Transcribed_RNA"/>
</dbReference>
<feature type="region of interest" description="Disordered" evidence="5">
    <location>
        <begin position="731"/>
        <end position="751"/>
    </location>
</feature>
<comment type="similarity">
    <text evidence="4">Belongs to the PP2C family.</text>
</comment>
<dbReference type="CDD" id="cd00143">
    <property type="entry name" value="PP2Cc"/>
    <property type="match status" value="1"/>
</dbReference>
<reference evidence="7" key="1">
    <citation type="submission" date="2021-05" db="EMBL/GenBank/DDBJ databases">
        <authorList>
            <person name="Alioto T."/>
            <person name="Alioto T."/>
            <person name="Gomez Garrido J."/>
        </authorList>
    </citation>
    <scope>NUCLEOTIDE SEQUENCE</scope>
</reference>
<evidence type="ECO:0000256" key="3">
    <source>
        <dbReference type="ARBA" id="ARBA00022912"/>
    </source>
</evidence>
<evidence type="ECO:0000256" key="5">
    <source>
        <dbReference type="SAM" id="MobiDB-lite"/>
    </source>
</evidence>